<evidence type="ECO:0000313" key="1">
    <source>
        <dbReference type="EMBL" id="CAG8741713.1"/>
    </source>
</evidence>
<reference evidence="1" key="1">
    <citation type="submission" date="2021-06" db="EMBL/GenBank/DDBJ databases">
        <authorList>
            <person name="Kallberg Y."/>
            <person name="Tangrot J."/>
            <person name="Rosling A."/>
        </authorList>
    </citation>
    <scope>NUCLEOTIDE SEQUENCE</scope>
    <source>
        <strain evidence="1">28 12/20/2015</strain>
    </source>
</reference>
<dbReference type="Proteomes" id="UP000789366">
    <property type="component" value="Unassembled WGS sequence"/>
</dbReference>
<name>A0ACA9QEC4_9GLOM</name>
<comment type="caution">
    <text evidence="1">The sequence shown here is derived from an EMBL/GenBank/DDBJ whole genome shotgun (WGS) entry which is preliminary data.</text>
</comment>
<feature type="non-terminal residue" evidence="1">
    <location>
        <position position="50"/>
    </location>
</feature>
<keyword evidence="2" id="KW-1185">Reference proteome</keyword>
<organism evidence="1 2">
    <name type="scientific">Cetraspora pellucida</name>
    <dbReference type="NCBI Taxonomy" id="1433469"/>
    <lineage>
        <taxon>Eukaryota</taxon>
        <taxon>Fungi</taxon>
        <taxon>Fungi incertae sedis</taxon>
        <taxon>Mucoromycota</taxon>
        <taxon>Glomeromycotina</taxon>
        <taxon>Glomeromycetes</taxon>
        <taxon>Diversisporales</taxon>
        <taxon>Gigasporaceae</taxon>
        <taxon>Cetraspora</taxon>
    </lineage>
</organism>
<protein>
    <submittedName>
        <fullName evidence="1">4763_t:CDS:1</fullName>
    </submittedName>
</protein>
<sequence>DTLAGPSDFVNTDYISDDSVDMLFEVDVANINSNYFDSDPTFDILDDRND</sequence>
<proteinExistence type="predicted"/>
<evidence type="ECO:0000313" key="2">
    <source>
        <dbReference type="Proteomes" id="UP000789366"/>
    </source>
</evidence>
<gene>
    <name evidence="1" type="ORF">SPELUC_LOCUS13857</name>
</gene>
<accession>A0ACA9QEC4</accession>
<dbReference type="EMBL" id="CAJVPW010038213">
    <property type="protein sequence ID" value="CAG8741713.1"/>
    <property type="molecule type" value="Genomic_DNA"/>
</dbReference>
<feature type="non-terminal residue" evidence="1">
    <location>
        <position position="1"/>
    </location>
</feature>